<dbReference type="InterPro" id="IPR036388">
    <property type="entry name" value="WH-like_DNA-bd_sf"/>
</dbReference>
<dbReference type="InterPro" id="IPR051534">
    <property type="entry name" value="CBASS_pafABC_assoc_protein"/>
</dbReference>
<dbReference type="InterPro" id="IPR001034">
    <property type="entry name" value="DeoR_HTH"/>
</dbReference>
<dbReference type="Pfam" id="PF25583">
    <property type="entry name" value="WCX"/>
    <property type="match status" value="1"/>
</dbReference>
<dbReference type="EMBL" id="CP114202">
    <property type="protein sequence ID" value="WAT97235.1"/>
    <property type="molecule type" value="Genomic_DNA"/>
</dbReference>
<dbReference type="InterPro" id="IPR028349">
    <property type="entry name" value="PafC-like"/>
</dbReference>
<evidence type="ECO:0000256" key="3">
    <source>
        <dbReference type="SAM" id="MobiDB-lite"/>
    </source>
</evidence>
<keyword evidence="1" id="KW-0805">Transcription regulation</keyword>
<dbReference type="InterPro" id="IPR057727">
    <property type="entry name" value="WCX_dom"/>
</dbReference>
<evidence type="ECO:0000313" key="5">
    <source>
        <dbReference type="EMBL" id="GFE22705.1"/>
    </source>
</evidence>
<dbReference type="Pfam" id="PF13280">
    <property type="entry name" value="WYL"/>
    <property type="match status" value="1"/>
</dbReference>
<dbReference type="Proteomes" id="UP001210609">
    <property type="component" value="Chromosome"/>
</dbReference>
<evidence type="ECO:0000313" key="6">
    <source>
        <dbReference type="EMBL" id="WAT97235.1"/>
    </source>
</evidence>
<dbReference type="Proteomes" id="UP000429552">
    <property type="component" value="Unassembled WGS sequence"/>
</dbReference>
<keyword evidence="2" id="KW-0804">Transcription</keyword>
<dbReference type="SUPFAM" id="SSF46785">
    <property type="entry name" value="Winged helix' DNA-binding domain"/>
    <property type="match status" value="1"/>
</dbReference>
<gene>
    <name evidence="5" type="ORF">Sliba_31580</name>
    <name evidence="6" type="ORF">STRLI_003149</name>
</gene>
<accession>A0A640TL98</accession>
<evidence type="ECO:0000256" key="2">
    <source>
        <dbReference type="ARBA" id="ARBA00023163"/>
    </source>
</evidence>
<proteinExistence type="predicted"/>
<dbReference type="InterPro" id="IPR026881">
    <property type="entry name" value="WYL_dom"/>
</dbReference>
<reference evidence="6 8" key="2">
    <citation type="submission" date="2022-12" db="EMBL/GenBank/DDBJ databases">
        <authorList>
            <person name="Ruckert C."/>
            <person name="Busche T."/>
            <person name="Kalinowski J."/>
            <person name="Wittmann C."/>
        </authorList>
    </citation>
    <scope>NUCLEOTIDE SEQUENCE [LARGE SCALE GENOMIC DNA]</scope>
    <source>
        <strain evidence="6 8">DSM 40555</strain>
    </source>
</reference>
<dbReference type="PIRSF" id="PIRSF016838">
    <property type="entry name" value="PafC"/>
    <property type="match status" value="1"/>
</dbReference>
<sequence>MKSSRLLSIVLLLQTRGRVPAAELAERLEVSARTVYRDVEALSAAGVPVYAERGRHGGIALLPGFRTDVTGMTTDEARALFILAAQGAHSALGLDDALRSALRKVMAALPAPHRPAAELAGRRILVDPDKWTPRPSSAPSADGPSGDAAAARPAVDLDVLHTAVFTDLRLRIHYRHSGETRLRTYTVDPYGLVAKAGTWYLVADRRGRPQLFRADRVASATLTDVPVRRRAGVELAEVWQQLRRQVEDRPAEVRVTARIRRERLDLAVRILGGALTGPPRTGDGDEGGDWATLDLAYPVLPAVRQLLQFGDSLEVLAPPEARRVMAEAAAALTAVYAGDTP</sequence>
<evidence type="ECO:0000313" key="7">
    <source>
        <dbReference type="Proteomes" id="UP000429552"/>
    </source>
</evidence>
<evidence type="ECO:0000256" key="1">
    <source>
        <dbReference type="ARBA" id="ARBA00023015"/>
    </source>
</evidence>
<dbReference type="PROSITE" id="PS51000">
    <property type="entry name" value="HTH_DEOR_2"/>
    <property type="match status" value="1"/>
</dbReference>
<dbReference type="Gene3D" id="1.10.10.10">
    <property type="entry name" value="Winged helix-like DNA-binding domain superfamily/Winged helix DNA-binding domain"/>
    <property type="match status" value="1"/>
</dbReference>
<dbReference type="AlphaFoldDB" id="A0A640TL98"/>
<dbReference type="PANTHER" id="PTHR34580">
    <property type="match status" value="1"/>
</dbReference>
<evidence type="ECO:0000259" key="4">
    <source>
        <dbReference type="PROSITE" id="PS51000"/>
    </source>
</evidence>
<dbReference type="RefSeq" id="WP_109891996.1">
    <property type="nucleotide sequence ID" value="NZ_BLIP01000001.1"/>
</dbReference>
<feature type="domain" description="HTH deoR-type" evidence="4">
    <location>
        <begin position="2"/>
        <end position="61"/>
    </location>
</feature>
<keyword evidence="8" id="KW-1185">Reference proteome</keyword>
<feature type="region of interest" description="Disordered" evidence="3">
    <location>
        <begin position="128"/>
        <end position="149"/>
    </location>
</feature>
<dbReference type="InterPro" id="IPR013196">
    <property type="entry name" value="HTH_11"/>
</dbReference>
<dbReference type="InterPro" id="IPR036390">
    <property type="entry name" value="WH_DNA-bd_sf"/>
</dbReference>
<organism evidence="5 7">
    <name type="scientific">Streptomyces nigrescens</name>
    <dbReference type="NCBI Taxonomy" id="1920"/>
    <lineage>
        <taxon>Bacteria</taxon>
        <taxon>Bacillati</taxon>
        <taxon>Actinomycetota</taxon>
        <taxon>Actinomycetes</taxon>
        <taxon>Kitasatosporales</taxon>
        <taxon>Streptomycetaceae</taxon>
        <taxon>Streptomyces</taxon>
    </lineage>
</organism>
<feature type="compositionally biased region" description="Low complexity" evidence="3">
    <location>
        <begin position="133"/>
        <end position="149"/>
    </location>
</feature>
<dbReference type="GO" id="GO:0003700">
    <property type="term" value="F:DNA-binding transcription factor activity"/>
    <property type="evidence" value="ECO:0007669"/>
    <property type="project" value="InterPro"/>
</dbReference>
<dbReference type="Pfam" id="PF08279">
    <property type="entry name" value="HTH_11"/>
    <property type="match status" value="1"/>
</dbReference>
<evidence type="ECO:0000313" key="8">
    <source>
        <dbReference type="Proteomes" id="UP001210609"/>
    </source>
</evidence>
<dbReference type="EMBL" id="BLIP01000001">
    <property type="protein sequence ID" value="GFE22705.1"/>
    <property type="molecule type" value="Genomic_DNA"/>
</dbReference>
<protein>
    <submittedName>
        <fullName evidence="5 6">Transcriptional regulator</fullName>
    </submittedName>
</protein>
<name>A0A640TL98_STRNI</name>
<reference evidence="5 7" key="1">
    <citation type="submission" date="2019-12" db="EMBL/GenBank/DDBJ databases">
        <title>Whole genome shotgun sequence of Streptomyces libani subsp. libani NBRC 13452.</title>
        <authorList>
            <person name="Ichikawa N."/>
            <person name="Kimura A."/>
            <person name="Kitahashi Y."/>
            <person name="Komaki H."/>
            <person name="Tamura T."/>
        </authorList>
    </citation>
    <scope>NUCLEOTIDE SEQUENCE [LARGE SCALE GENOMIC DNA]</scope>
    <source>
        <strain evidence="5 7">NBRC 13452</strain>
    </source>
</reference>
<dbReference type="PANTHER" id="PTHR34580:SF1">
    <property type="entry name" value="PROTEIN PAFC"/>
    <property type="match status" value="1"/>
</dbReference>
<dbReference type="PROSITE" id="PS52050">
    <property type="entry name" value="WYL"/>
    <property type="match status" value="1"/>
</dbReference>